<dbReference type="PANTHER" id="PTHR22916:SF3">
    <property type="entry name" value="UDP-GLCNAC:BETAGAL BETA-1,3-N-ACETYLGLUCOSAMINYLTRANSFERASE-LIKE PROTEIN 1"/>
    <property type="match status" value="1"/>
</dbReference>
<keyword evidence="3" id="KW-1185">Reference proteome</keyword>
<dbReference type="InterPro" id="IPR029044">
    <property type="entry name" value="Nucleotide-diphossugar_trans"/>
</dbReference>
<dbReference type="AlphaFoldDB" id="A0A1Y4SV37"/>
<dbReference type="GO" id="GO:0016758">
    <property type="term" value="F:hexosyltransferase activity"/>
    <property type="evidence" value="ECO:0007669"/>
    <property type="project" value="UniProtKB-ARBA"/>
</dbReference>
<accession>A0A1Y4SV37</accession>
<comment type="caution">
    <text evidence="2">The sequence shown here is derived from an EMBL/GenBank/DDBJ whole genome shotgun (WGS) entry which is preliminary data.</text>
</comment>
<evidence type="ECO:0000313" key="2">
    <source>
        <dbReference type="EMBL" id="OUQ33747.1"/>
    </source>
</evidence>
<dbReference type="CDD" id="cd00761">
    <property type="entry name" value="Glyco_tranf_GTA_type"/>
    <property type="match status" value="1"/>
</dbReference>
<dbReference type="Proteomes" id="UP000195305">
    <property type="component" value="Unassembled WGS sequence"/>
</dbReference>
<sequence>MVEKENEIMAKVSIIVPIYNVEQYLVECMESIVHQTLKDIEIICVNDGSTDNSLKIIQDYAQKDNRIVIIDKQNEGYGKGMNDGLDKATGEYVGIVEPDDYVDLHMYEDLYKIAHENDLDVIKADFYRFVYKNGTLIATYNQLSKDGTGYNQIVNPKEHPQVFRYILNTWSGIYKREMLEKYHIRHNTTPGASFQDNGFWFQTFAWAERMYFVNRPYYMNRRDNPNSSVNSKSKVYCMNEEYQFIHEFLDRNPQLKEYFIYEYSLKRVRNYFWNYGRIAKEFRLEYLYQLSKEFKEAMNLKEMREEDFTKLEWQKITRIIENPKAAYKWMNTSARIRKTKNFIKRRIRNVKKILHI</sequence>
<dbReference type="SUPFAM" id="SSF53448">
    <property type="entry name" value="Nucleotide-diphospho-sugar transferases"/>
    <property type="match status" value="1"/>
</dbReference>
<dbReference type="Pfam" id="PF00535">
    <property type="entry name" value="Glycos_transf_2"/>
    <property type="match status" value="1"/>
</dbReference>
<dbReference type="PANTHER" id="PTHR22916">
    <property type="entry name" value="GLYCOSYLTRANSFERASE"/>
    <property type="match status" value="1"/>
</dbReference>
<reference evidence="2 3" key="1">
    <citation type="journal article" date="2018" name="BMC Genomics">
        <title>Whole genome sequencing and function prediction of 133 gut anaerobes isolated from chicken caecum in pure cultures.</title>
        <authorList>
            <person name="Medvecky M."/>
            <person name="Cejkova D."/>
            <person name="Polansky O."/>
            <person name="Karasova D."/>
            <person name="Kubasova T."/>
            <person name="Cizek A."/>
            <person name="Rychlik I."/>
        </authorList>
    </citation>
    <scope>NUCLEOTIDE SEQUENCE [LARGE SCALE GENOMIC DNA]</scope>
    <source>
        <strain evidence="2 3">An13</strain>
    </source>
</reference>
<evidence type="ECO:0000313" key="3">
    <source>
        <dbReference type="Proteomes" id="UP000195305"/>
    </source>
</evidence>
<dbReference type="Gene3D" id="3.90.550.10">
    <property type="entry name" value="Spore Coat Polysaccharide Biosynthesis Protein SpsA, Chain A"/>
    <property type="match status" value="1"/>
</dbReference>
<keyword evidence="2" id="KW-0808">Transferase</keyword>
<dbReference type="OrthoDB" id="9807674at2"/>
<organism evidence="2 3">
    <name type="scientific">Massilimicrobiota timonensis</name>
    <dbReference type="NCBI Taxonomy" id="1776392"/>
    <lineage>
        <taxon>Bacteria</taxon>
        <taxon>Bacillati</taxon>
        <taxon>Bacillota</taxon>
        <taxon>Erysipelotrichia</taxon>
        <taxon>Erysipelotrichales</taxon>
        <taxon>Erysipelotrichaceae</taxon>
        <taxon>Massilimicrobiota</taxon>
    </lineage>
</organism>
<evidence type="ECO:0000259" key="1">
    <source>
        <dbReference type="Pfam" id="PF00535"/>
    </source>
</evidence>
<dbReference type="InterPro" id="IPR001173">
    <property type="entry name" value="Glyco_trans_2-like"/>
</dbReference>
<proteinExistence type="predicted"/>
<feature type="domain" description="Glycosyltransferase 2-like" evidence="1">
    <location>
        <begin position="13"/>
        <end position="141"/>
    </location>
</feature>
<gene>
    <name evidence="2" type="ORF">B5E75_09135</name>
</gene>
<protein>
    <submittedName>
        <fullName evidence="2">Glycosyltransferase involved in cell wall biogenesis</fullName>
    </submittedName>
</protein>
<name>A0A1Y4SV37_9FIRM</name>
<dbReference type="EMBL" id="NFLJ01000025">
    <property type="protein sequence ID" value="OUQ33747.1"/>
    <property type="molecule type" value="Genomic_DNA"/>
</dbReference>